<dbReference type="CDD" id="cd00075">
    <property type="entry name" value="HATPase"/>
    <property type="match status" value="1"/>
</dbReference>
<dbReference type="InterPro" id="IPR003660">
    <property type="entry name" value="HAMP_dom"/>
</dbReference>
<dbReference type="PROSITE" id="PS50109">
    <property type="entry name" value="HIS_KIN"/>
    <property type="match status" value="1"/>
</dbReference>
<keyword evidence="7 14" id="KW-0418">Kinase</keyword>
<dbReference type="SUPFAM" id="SSF55874">
    <property type="entry name" value="ATPase domain of HSP90 chaperone/DNA topoisomerase II/histidine kinase"/>
    <property type="match status" value="1"/>
</dbReference>
<keyword evidence="6 11" id="KW-0812">Transmembrane</keyword>
<evidence type="ECO:0000256" key="7">
    <source>
        <dbReference type="ARBA" id="ARBA00022777"/>
    </source>
</evidence>
<name>A0A934ML25_9HYPH</name>
<evidence type="ECO:0000256" key="8">
    <source>
        <dbReference type="ARBA" id="ARBA00022989"/>
    </source>
</evidence>
<dbReference type="Gene3D" id="1.10.287.130">
    <property type="match status" value="1"/>
</dbReference>
<dbReference type="GO" id="GO:0000155">
    <property type="term" value="F:phosphorelay sensor kinase activity"/>
    <property type="evidence" value="ECO:0007669"/>
    <property type="project" value="InterPro"/>
</dbReference>
<dbReference type="EC" id="2.7.13.3" evidence="3"/>
<dbReference type="SMART" id="SM00388">
    <property type="entry name" value="HisKA"/>
    <property type="match status" value="1"/>
</dbReference>
<dbReference type="Pfam" id="PF02518">
    <property type="entry name" value="HATPase_c"/>
    <property type="match status" value="1"/>
</dbReference>
<evidence type="ECO:0000256" key="4">
    <source>
        <dbReference type="ARBA" id="ARBA00022553"/>
    </source>
</evidence>
<dbReference type="InterPro" id="IPR003661">
    <property type="entry name" value="HisK_dim/P_dom"/>
</dbReference>
<dbReference type="CDD" id="cd00082">
    <property type="entry name" value="HisKA"/>
    <property type="match status" value="1"/>
</dbReference>
<feature type="transmembrane region" description="Helical" evidence="11">
    <location>
        <begin position="12"/>
        <end position="37"/>
    </location>
</feature>
<evidence type="ECO:0000256" key="3">
    <source>
        <dbReference type="ARBA" id="ARBA00012438"/>
    </source>
</evidence>
<keyword evidence="5" id="KW-0808">Transferase</keyword>
<keyword evidence="8 11" id="KW-1133">Transmembrane helix</keyword>
<dbReference type="PANTHER" id="PTHR45436">
    <property type="entry name" value="SENSOR HISTIDINE KINASE YKOH"/>
    <property type="match status" value="1"/>
</dbReference>
<dbReference type="PRINTS" id="PR00344">
    <property type="entry name" value="BCTRLSENSOR"/>
</dbReference>
<evidence type="ECO:0000256" key="11">
    <source>
        <dbReference type="SAM" id="Phobius"/>
    </source>
</evidence>
<dbReference type="InterPro" id="IPR004358">
    <property type="entry name" value="Sig_transdc_His_kin-like_C"/>
</dbReference>
<sequence length="449" mass="48169">MSSPKSLAQRLIKGIVIAQAVTLTVWVLIVMVVSPYISYEELAAFSAKQVVASAVEMRDGALVVAQTGDLAEYVQRRPGFAFAVLVAGSPIEGSSPELAGRWATSAAPLPISGQFRFADGLIGYAQQLPWRQSTVTVVTVGNQFRIDDLPVFFQIYLPQFLLMFAPAFLAGAIATQMVVVRALRPLRAASAQAAAVQLSSLTSRLERDSTLPSEIVPLIDAINELLERLDGEIGKQRLFAANAAHELRTPVAVLGARVESLPDGPERIALRRDVMQLSTLVDQLLAAARLENDPAQVNLPVDLVHTTRQVIADMAPLALRDGRNLSFRTRPSAALVLGDCDAIASMVRNVLDNALRVEPVGGTVAVQVTQGEDHFAILVHDHGPGISSEDQAHMFDAFWRKRQDSGAGLGLQISRQIAMAHGGTITCDSRMGAGSTFRISLPFPPAGMS</sequence>
<dbReference type="AlphaFoldDB" id="A0A934ML25"/>
<dbReference type="InterPro" id="IPR036890">
    <property type="entry name" value="HATPase_C_sf"/>
</dbReference>
<proteinExistence type="predicted"/>
<accession>A0A934ML25</accession>
<reference evidence="14" key="1">
    <citation type="submission" date="2020-12" db="EMBL/GenBank/DDBJ databases">
        <title>Devosia sp. MSA67 isolated from Mo River.</title>
        <authorList>
            <person name="Ma F."/>
            <person name="Zi Z."/>
        </authorList>
    </citation>
    <scope>NUCLEOTIDE SEQUENCE</scope>
    <source>
        <strain evidence="14">MSA67</strain>
    </source>
</reference>
<feature type="transmembrane region" description="Helical" evidence="11">
    <location>
        <begin position="160"/>
        <end position="180"/>
    </location>
</feature>
<dbReference type="Gene3D" id="3.30.565.10">
    <property type="entry name" value="Histidine kinase-like ATPase, C-terminal domain"/>
    <property type="match status" value="1"/>
</dbReference>
<evidence type="ECO:0000259" key="12">
    <source>
        <dbReference type="PROSITE" id="PS50109"/>
    </source>
</evidence>
<evidence type="ECO:0000256" key="9">
    <source>
        <dbReference type="ARBA" id="ARBA00023012"/>
    </source>
</evidence>
<comment type="catalytic activity">
    <reaction evidence="1">
        <text>ATP + protein L-histidine = ADP + protein N-phospho-L-histidine.</text>
        <dbReference type="EC" id="2.7.13.3"/>
    </reaction>
</comment>
<dbReference type="EMBL" id="JAEKMH010000002">
    <property type="protein sequence ID" value="MBJ3784710.1"/>
    <property type="molecule type" value="Genomic_DNA"/>
</dbReference>
<dbReference type="InterPro" id="IPR036097">
    <property type="entry name" value="HisK_dim/P_sf"/>
</dbReference>
<comment type="subcellular location">
    <subcellularLocation>
        <location evidence="2">Membrane</location>
        <topology evidence="2">Multi-pass membrane protein</topology>
    </subcellularLocation>
</comment>
<dbReference type="Pfam" id="PF00512">
    <property type="entry name" value="HisKA"/>
    <property type="match status" value="1"/>
</dbReference>
<keyword evidence="4" id="KW-0597">Phosphoprotein</keyword>
<dbReference type="RefSeq" id="WP_198875946.1">
    <property type="nucleotide sequence ID" value="NZ_JAEKMH010000002.1"/>
</dbReference>
<dbReference type="GO" id="GO:0005886">
    <property type="term" value="C:plasma membrane"/>
    <property type="evidence" value="ECO:0007669"/>
    <property type="project" value="TreeGrafter"/>
</dbReference>
<dbReference type="SMART" id="SM00387">
    <property type="entry name" value="HATPase_c"/>
    <property type="match status" value="1"/>
</dbReference>
<evidence type="ECO:0000256" key="6">
    <source>
        <dbReference type="ARBA" id="ARBA00022692"/>
    </source>
</evidence>
<protein>
    <recommendedName>
        <fullName evidence="3">histidine kinase</fullName>
        <ecNumber evidence="3">2.7.13.3</ecNumber>
    </recommendedName>
</protein>
<evidence type="ECO:0000313" key="14">
    <source>
        <dbReference type="EMBL" id="MBJ3784710.1"/>
    </source>
</evidence>
<comment type="caution">
    <text evidence="14">The sequence shown here is derived from an EMBL/GenBank/DDBJ whole genome shotgun (WGS) entry which is preliminary data.</text>
</comment>
<organism evidence="14 15">
    <name type="scientific">Devosia sediminis</name>
    <dbReference type="NCBI Taxonomy" id="2798801"/>
    <lineage>
        <taxon>Bacteria</taxon>
        <taxon>Pseudomonadati</taxon>
        <taxon>Pseudomonadota</taxon>
        <taxon>Alphaproteobacteria</taxon>
        <taxon>Hyphomicrobiales</taxon>
        <taxon>Devosiaceae</taxon>
        <taxon>Devosia</taxon>
    </lineage>
</organism>
<evidence type="ECO:0000256" key="10">
    <source>
        <dbReference type="ARBA" id="ARBA00023136"/>
    </source>
</evidence>
<evidence type="ECO:0000256" key="2">
    <source>
        <dbReference type="ARBA" id="ARBA00004141"/>
    </source>
</evidence>
<dbReference type="PANTHER" id="PTHR45436:SF15">
    <property type="entry name" value="SENSOR HISTIDINE KINASE CUSS"/>
    <property type="match status" value="1"/>
</dbReference>
<dbReference type="InterPro" id="IPR003594">
    <property type="entry name" value="HATPase_dom"/>
</dbReference>
<feature type="domain" description="Histidine kinase" evidence="12">
    <location>
        <begin position="242"/>
        <end position="445"/>
    </location>
</feature>
<keyword evidence="9" id="KW-0902">Two-component regulatory system</keyword>
<keyword evidence="15" id="KW-1185">Reference proteome</keyword>
<keyword evidence="10 11" id="KW-0472">Membrane</keyword>
<evidence type="ECO:0000259" key="13">
    <source>
        <dbReference type="PROSITE" id="PS50885"/>
    </source>
</evidence>
<dbReference type="PROSITE" id="PS50885">
    <property type="entry name" value="HAMP"/>
    <property type="match status" value="1"/>
</dbReference>
<dbReference type="SUPFAM" id="SSF47384">
    <property type="entry name" value="Homodimeric domain of signal transducing histidine kinase"/>
    <property type="match status" value="1"/>
</dbReference>
<gene>
    <name evidence="14" type="ORF">JEQ47_08270</name>
</gene>
<feature type="domain" description="HAMP" evidence="13">
    <location>
        <begin position="180"/>
        <end position="234"/>
    </location>
</feature>
<evidence type="ECO:0000313" key="15">
    <source>
        <dbReference type="Proteomes" id="UP000602124"/>
    </source>
</evidence>
<dbReference type="Proteomes" id="UP000602124">
    <property type="component" value="Unassembled WGS sequence"/>
</dbReference>
<evidence type="ECO:0000256" key="5">
    <source>
        <dbReference type="ARBA" id="ARBA00022679"/>
    </source>
</evidence>
<dbReference type="InterPro" id="IPR005467">
    <property type="entry name" value="His_kinase_dom"/>
</dbReference>
<dbReference type="InterPro" id="IPR050428">
    <property type="entry name" value="TCS_sensor_his_kinase"/>
</dbReference>
<evidence type="ECO:0000256" key="1">
    <source>
        <dbReference type="ARBA" id="ARBA00000085"/>
    </source>
</evidence>